<name>A0A366KNG5_9SPHI</name>
<protein>
    <submittedName>
        <fullName evidence="4">Class I SAM-dependent RNA methyltransferase</fullName>
    </submittedName>
</protein>
<sequence>MQVFHNKSRVIITCNKRLSPYLQDEVTALGYTIERAFATGVELNITLTECIKLNLNLRCASQILYAIKSFKAVTPDDLYKEISAIEWEELIDFAGYFSVTSNVDNPNITTPLFANLKVKDAIVDRMKEKKGIRPNSGSDANKAVVHLYWKDADADVFIDTSGETLAKHGYRKIPGKAPMLEALAASVILASNWDRKSPFINPMCGSGTLAIEAALIATNRAPGLYRMNYGFMHILGYDEQAFFAERRILKDQVIKNADLKIIASDLSEDAVEVTRRNAKTAGVDTLIEFEVCDFELTPVPEDGKGVVVFNPEYGERLGVHSKLELTYKRMGDYMKTKCKGYSGYIFTGNPDLAKKIGLKASKKIEFYNGKLDCRLLEYELYDGSRRAPLIEA</sequence>
<proteinExistence type="predicted"/>
<keyword evidence="1 4" id="KW-0489">Methyltransferase</keyword>
<dbReference type="InterPro" id="IPR004114">
    <property type="entry name" value="THUMP_dom"/>
</dbReference>
<dbReference type="Pfam" id="PF01170">
    <property type="entry name" value="UPF0020"/>
    <property type="match status" value="1"/>
</dbReference>
<dbReference type="EMBL" id="QNQU01000033">
    <property type="protein sequence ID" value="RBQ02664.1"/>
    <property type="molecule type" value="Genomic_DNA"/>
</dbReference>
<dbReference type="SUPFAM" id="SSF53335">
    <property type="entry name" value="S-adenosyl-L-methionine-dependent methyltransferases"/>
    <property type="match status" value="1"/>
</dbReference>
<dbReference type="InterPro" id="IPR029063">
    <property type="entry name" value="SAM-dependent_MTases_sf"/>
</dbReference>
<organism evidence="4 5">
    <name type="scientific">Pedobacter miscanthi</name>
    <dbReference type="NCBI Taxonomy" id="2259170"/>
    <lineage>
        <taxon>Bacteria</taxon>
        <taxon>Pseudomonadati</taxon>
        <taxon>Bacteroidota</taxon>
        <taxon>Sphingobacteriia</taxon>
        <taxon>Sphingobacteriales</taxon>
        <taxon>Sphingobacteriaceae</taxon>
        <taxon>Pedobacter</taxon>
    </lineage>
</organism>
<dbReference type="PANTHER" id="PTHR47313:SF1">
    <property type="entry name" value="RIBOSOMAL RNA LARGE SUBUNIT METHYLTRANSFERASE K_L"/>
    <property type="match status" value="1"/>
</dbReference>
<dbReference type="InterPro" id="IPR054170">
    <property type="entry name" value="RlmL_1st"/>
</dbReference>
<dbReference type="RefSeq" id="WP_113951767.1">
    <property type="nucleotide sequence ID" value="NZ_QNQU01000033.1"/>
</dbReference>
<reference evidence="4 5" key="1">
    <citation type="submission" date="2018-07" db="EMBL/GenBank/DDBJ databases">
        <title>A draft genome of a endophytic bacteria, a new species of Pedobacter.</title>
        <authorList>
            <person name="Zhang Z.D."/>
            <person name="Chen Z.J."/>
        </authorList>
    </citation>
    <scope>NUCLEOTIDE SEQUENCE [LARGE SCALE GENOMIC DNA]</scope>
    <source>
        <strain evidence="4 5">RS10</strain>
    </source>
</reference>
<evidence type="ECO:0000313" key="4">
    <source>
        <dbReference type="EMBL" id="RBQ02664.1"/>
    </source>
</evidence>
<dbReference type="PANTHER" id="PTHR47313">
    <property type="entry name" value="RIBOSOMAL RNA LARGE SUBUNIT METHYLTRANSFERASE K/L"/>
    <property type="match status" value="1"/>
</dbReference>
<dbReference type="GO" id="GO:0008990">
    <property type="term" value="F:rRNA (guanine-N2-)-methyltransferase activity"/>
    <property type="evidence" value="ECO:0007669"/>
    <property type="project" value="TreeGrafter"/>
</dbReference>
<dbReference type="GO" id="GO:0070043">
    <property type="term" value="F:rRNA (guanine-N7-)-methyltransferase activity"/>
    <property type="evidence" value="ECO:0007669"/>
    <property type="project" value="TreeGrafter"/>
</dbReference>
<evidence type="ECO:0000256" key="2">
    <source>
        <dbReference type="ARBA" id="ARBA00022679"/>
    </source>
</evidence>
<dbReference type="Gene3D" id="3.40.50.150">
    <property type="entry name" value="Vaccinia Virus protein VP39"/>
    <property type="match status" value="1"/>
</dbReference>
<keyword evidence="5" id="KW-1185">Reference proteome</keyword>
<dbReference type="AlphaFoldDB" id="A0A366KNG5"/>
<evidence type="ECO:0000313" key="5">
    <source>
        <dbReference type="Proteomes" id="UP000252081"/>
    </source>
</evidence>
<evidence type="ECO:0000259" key="3">
    <source>
        <dbReference type="SMART" id="SM00981"/>
    </source>
</evidence>
<dbReference type="SMART" id="SM00981">
    <property type="entry name" value="THUMP"/>
    <property type="match status" value="1"/>
</dbReference>
<accession>A0A366KNG5</accession>
<gene>
    <name evidence="4" type="ORF">DRW42_25645</name>
</gene>
<dbReference type="Pfam" id="PF02926">
    <property type="entry name" value="THUMP"/>
    <property type="match status" value="1"/>
</dbReference>
<dbReference type="OrthoDB" id="9809404at2"/>
<evidence type="ECO:0000256" key="1">
    <source>
        <dbReference type="ARBA" id="ARBA00022603"/>
    </source>
</evidence>
<comment type="caution">
    <text evidence="4">The sequence shown here is derived from an EMBL/GenBank/DDBJ whole genome shotgun (WGS) entry which is preliminary data.</text>
</comment>
<dbReference type="CDD" id="cd11715">
    <property type="entry name" value="THUMP_AdoMetMT"/>
    <property type="match status" value="1"/>
</dbReference>
<dbReference type="Proteomes" id="UP000252081">
    <property type="component" value="Unassembled WGS sequence"/>
</dbReference>
<dbReference type="GO" id="GO:0003723">
    <property type="term" value="F:RNA binding"/>
    <property type="evidence" value="ECO:0007669"/>
    <property type="project" value="InterPro"/>
</dbReference>
<feature type="domain" description="THUMP" evidence="3">
    <location>
        <begin position="62"/>
        <end position="160"/>
    </location>
</feature>
<dbReference type="Pfam" id="PF22020">
    <property type="entry name" value="RlmL_1st"/>
    <property type="match status" value="1"/>
</dbReference>
<dbReference type="Gene3D" id="3.30.2130.30">
    <property type="match status" value="1"/>
</dbReference>
<dbReference type="InterPro" id="IPR000241">
    <property type="entry name" value="RlmKL-like_Mtase"/>
</dbReference>
<keyword evidence="2 4" id="KW-0808">Transferase</keyword>